<dbReference type="Pfam" id="PF04577">
    <property type="entry name" value="Glyco_transf_61"/>
    <property type="match status" value="1"/>
</dbReference>
<dbReference type="GO" id="GO:0016757">
    <property type="term" value="F:glycosyltransferase activity"/>
    <property type="evidence" value="ECO:0007669"/>
    <property type="project" value="UniProtKB-KW"/>
</dbReference>
<evidence type="ECO:0000256" key="1">
    <source>
        <dbReference type="ARBA" id="ARBA00022676"/>
    </source>
</evidence>
<evidence type="ECO:0000256" key="3">
    <source>
        <dbReference type="ARBA" id="ARBA00023180"/>
    </source>
</evidence>
<accession>A0A9W4W152</accession>
<sequence>MFLTRLKRPLTPKNSQFIIDTIVNKGEKITIKRGAQYPPVNVPQAVSNHARFRGNAFKQKGVSVFASNNVMACLDEEKGFFSHGKVVNGFSYKTAVDKLNSAKDYADYSKFKVLDLTSPGGKFYSHFLFDVLPKVQVIKSLGIDLNFFDKIIINFKDLPFIKEACELLKIDFNKVEGRNAQNRILKCNCFVSVSEPRDALYTSDWIVDFIRETFSSNLPISTSTSIYISRNLGSKRIITNENELLDELNLAGINTVYCEKNTVKQNAKVFRAASVVVAPHGAGLANIVFCRPGTTVVELFSSHWSDEFWKLCIACGLNYIPVQVERENGTMADLATLDYANSYLKLNAENMRVNSLLSLFNCSEN</sequence>
<keyword evidence="3" id="KW-0325">Glycoprotein</keyword>
<feature type="domain" description="Glycosyltransferase 61 catalytic" evidence="4">
    <location>
        <begin position="124"/>
        <end position="297"/>
    </location>
</feature>
<dbReference type="EMBL" id="CAMAPB010000038">
    <property type="protein sequence ID" value="CAH9061700.1"/>
    <property type="molecule type" value="Genomic_DNA"/>
</dbReference>
<evidence type="ECO:0000313" key="5">
    <source>
        <dbReference type="EMBL" id="CAH9061700.1"/>
    </source>
</evidence>
<dbReference type="Proteomes" id="UP001152447">
    <property type="component" value="Unassembled WGS sequence"/>
</dbReference>
<comment type="caution">
    <text evidence="5">The sequence shown here is derived from an EMBL/GenBank/DDBJ whole genome shotgun (WGS) entry which is preliminary data.</text>
</comment>
<dbReference type="InterPro" id="IPR049625">
    <property type="entry name" value="Glyco_transf_61_cat"/>
</dbReference>
<protein>
    <recommendedName>
        <fullName evidence="4">Glycosyltransferase 61 catalytic domain-containing protein</fullName>
    </recommendedName>
</protein>
<keyword evidence="2" id="KW-0808">Transferase</keyword>
<proteinExistence type="predicted"/>
<dbReference type="AlphaFoldDB" id="A0A9W4W152"/>
<keyword evidence="6" id="KW-1185">Reference proteome</keyword>
<dbReference type="InterPro" id="IPR007657">
    <property type="entry name" value="Glycosyltransferase_61"/>
</dbReference>
<evidence type="ECO:0000259" key="4">
    <source>
        <dbReference type="Pfam" id="PF04577"/>
    </source>
</evidence>
<evidence type="ECO:0000313" key="6">
    <source>
        <dbReference type="Proteomes" id="UP001152447"/>
    </source>
</evidence>
<organism evidence="5 6">
    <name type="scientific">Pseudoalteromonas haloplanktis</name>
    <name type="common">Alteromonas haloplanktis</name>
    <dbReference type="NCBI Taxonomy" id="228"/>
    <lineage>
        <taxon>Bacteria</taxon>
        <taxon>Pseudomonadati</taxon>
        <taxon>Pseudomonadota</taxon>
        <taxon>Gammaproteobacteria</taxon>
        <taxon>Alteromonadales</taxon>
        <taxon>Pseudoalteromonadaceae</taxon>
        <taxon>Pseudoalteromonas</taxon>
    </lineage>
</organism>
<gene>
    <name evidence="5" type="ORF">PSEHALCIP103_02548</name>
</gene>
<reference evidence="5" key="1">
    <citation type="submission" date="2022-07" db="EMBL/GenBank/DDBJ databases">
        <authorList>
            <person name="Criscuolo A."/>
        </authorList>
    </citation>
    <scope>NUCLEOTIDE SEQUENCE</scope>
    <source>
        <strain evidence="5">CIP103197</strain>
    </source>
</reference>
<dbReference type="RefSeq" id="WP_262976964.1">
    <property type="nucleotide sequence ID" value="NZ_CAMAPB010000038.1"/>
</dbReference>
<name>A0A9W4W152_PSEHA</name>
<evidence type="ECO:0000256" key="2">
    <source>
        <dbReference type="ARBA" id="ARBA00022679"/>
    </source>
</evidence>
<keyword evidence="1" id="KW-0328">Glycosyltransferase</keyword>
<dbReference type="PANTHER" id="PTHR20961">
    <property type="entry name" value="GLYCOSYLTRANSFERASE"/>
    <property type="match status" value="1"/>
</dbReference>